<name>A0A0W0F8B2_MONRR</name>
<reference evidence="2 3" key="1">
    <citation type="submission" date="2015-12" db="EMBL/GenBank/DDBJ databases">
        <title>Draft genome sequence of Moniliophthora roreri, the causal agent of frosty pod rot of cacao.</title>
        <authorList>
            <person name="Aime M.C."/>
            <person name="Diaz-Valderrama J.R."/>
            <person name="Kijpornyongpan T."/>
            <person name="Phillips-Mora W."/>
        </authorList>
    </citation>
    <scope>NUCLEOTIDE SEQUENCE [LARGE SCALE GENOMIC DNA]</scope>
    <source>
        <strain evidence="2 3">MCA 2952</strain>
    </source>
</reference>
<sequence>MSSKIISDPTGLAAAISEAPDGAVIVVIVIVVLALALTLYRLLRLFYPCLTLVELDKAESNLDATFDNAVETGCLIGRESELITQARLRLKRKASEIRSRSLQSASSIWKTCLGFDPELLSEIIEWSNSAEKLRRDILAIVENDNRYRYDIELSRRENVVNRVSTASPT</sequence>
<keyword evidence="1" id="KW-0812">Transmembrane</keyword>
<evidence type="ECO:0000256" key="1">
    <source>
        <dbReference type="SAM" id="Phobius"/>
    </source>
</evidence>
<evidence type="ECO:0000313" key="2">
    <source>
        <dbReference type="EMBL" id="KTB32595.1"/>
    </source>
</evidence>
<feature type="transmembrane region" description="Helical" evidence="1">
    <location>
        <begin position="22"/>
        <end position="43"/>
    </location>
</feature>
<keyword evidence="1" id="KW-0472">Membrane</keyword>
<keyword evidence="1" id="KW-1133">Transmembrane helix</keyword>
<gene>
    <name evidence="2" type="ORF">WG66_14824</name>
</gene>
<comment type="caution">
    <text evidence="2">The sequence shown here is derived from an EMBL/GenBank/DDBJ whole genome shotgun (WGS) entry which is preliminary data.</text>
</comment>
<dbReference type="EMBL" id="LATX01002210">
    <property type="protein sequence ID" value="KTB32595.1"/>
    <property type="molecule type" value="Genomic_DNA"/>
</dbReference>
<proteinExistence type="predicted"/>
<dbReference type="Proteomes" id="UP000054988">
    <property type="component" value="Unassembled WGS sequence"/>
</dbReference>
<evidence type="ECO:0000313" key="3">
    <source>
        <dbReference type="Proteomes" id="UP000054988"/>
    </source>
</evidence>
<accession>A0A0W0F8B2</accession>
<organism evidence="2 3">
    <name type="scientific">Moniliophthora roreri</name>
    <name type="common">Frosty pod rot fungus</name>
    <name type="synonym">Monilia roreri</name>
    <dbReference type="NCBI Taxonomy" id="221103"/>
    <lineage>
        <taxon>Eukaryota</taxon>
        <taxon>Fungi</taxon>
        <taxon>Dikarya</taxon>
        <taxon>Basidiomycota</taxon>
        <taxon>Agaricomycotina</taxon>
        <taxon>Agaricomycetes</taxon>
        <taxon>Agaricomycetidae</taxon>
        <taxon>Agaricales</taxon>
        <taxon>Marasmiineae</taxon>
        <taxon>Marasmiaceae</taxon>
        <taxon>Moniliophthora</taxon>
    </lineage>
</organism>
<dbReference type="AlphaFoldDB" id="A0A0W0F8B2"/>
<protein>
    <submittedName>
        <fullName evidence="2">Uncharacterized protein</fullName>
    </submittedName>
</protein>